<evidence type="ECO:0000256" key="2">
    <source>
        <dbReference type="ARBA" id="ARBA00022516"/>
    </source>
</evidence>
<accession>A0A7X5ZCP9</accession>
<keyword evidence="7" id="KW-0812">Transmembrane</keyword>
<feature type="region of interest" description="Disordered" evidence="6">
    <location>
        <begin position="261"/>
        <end position="306"/>
    </location>
</feature>
<dbReference type="EMBL" id="JAANOW010000001">
    <property type="protein sequence ID" value="NIH95291.1"/>
    <property type="molecule type" value="Genomic_DNA"/>
</dbReference>
<keyword evidence="3 9" id="KW-0808">Transferase</keyword>
<keyword evidence="4" id="KW-0443">Lipid metabolism</keyword>
<evidence type="ECO:0000313" key="10">
    <source>
        <dbReference type="Proteomes" id="UP000547444"/>
    </source>
</evidence>
<dbReference type="PANTHER" id="PTHR10434:SF64">
    <property type="entry name" value="1-ACYL-SN-GLYCEROL-3-PHOSPHATE ACYLTRANSFERASE-RELATED"/>
    <property type="match status" value="1"/>
</dbReference>
<dbReference type="GO" id="GO:0003841">
    <property type="term" value="F:1-acylglycerol-3-phosphate O-acyltransferase activity"/>
    <property type="evidence" value="ECO:0007669"/>
    <property type="project" value="TreeGrafter"/>
</dbReference>
<sequence length="306" mass="32163">MSTPHSWLPQASCDASCMHAGSAPVGPRPLVWLRTTFRVTAALLLILAVPLLAVPLPGRSHVQRAYCRLMLRCIGVRITVSGGPIRNLRGVLVVSGHVSWVDIFAIGAVMPGSFVARADLIDWPALGALARIMKVIPIERESLRRLPAVVSAVAARLRNGQTVVAFPEGTTWCGLGYGEFRPAMFQAAVDAARPVQPLRLTYHHRDGSPSTVPAYIGDDTLLASIRRLVTARRTVVHVRVESLQLPGTSRRDLKARCEAAVRGDAGRRAHGKASGASGATGKASGASAATGKASGASAATGEIVAA</sequence>
<evidence type="ECO:0000313" key="9">
    <source>
        <dbReference type="EMBL" id="NIH95291.1"/>
    </source>
</evidence>
<evidence type="ECO:0000256" key="5">
    <source>
        <dbReference type="ARBA" id="ARBA00023315"/>
    </source>
</evidence>
<dbReference type="InterPro" id="IPR002123">
    <property type="entry name" value="Plipid/glycerol_acylTrfase"/>
</dbReference>
<comment type="caution">
    <text evidence="9">The sequence shown here is derived from an EMBL/GenBank/DDBJ whole genome shotgun (WGS) entry which is preliminary data.</text>
</comment>
<evidence type="ECO:0000256" key="6">
    <source>
        <dbReference type="SAM" id="MobiDB-lite"/>
    </source>
</evidence>
<dbReference type="PANTHER" id="PTHR10434">
    <property type="entry name" value="1-ACYL-SN-GLYCEROL-3-PHOSPHATE ACYLTRANSFERASE"/>
    <property type="match status" value="1"/>
</dbReference>
<keyword evidence="10" id="KW-1185">Reference proteome</keyword>
<dbReference type="Proteomes" id="UP000547444">
    <property type="component" value="Unassembled WGS sequence"/>
</dbReference>
<dbReference type="Pfam" id="PF01553">
    <property type="entry name" value="Acyltransferase"/>
    <property type="match status" value="1"/>
</dbReference>
<reference evidence="9 10" key="1">
    <citation type="submission" date="2020-03" db="EMBL/GenBank/DDBJ databases">
        <title>Sequencing the genomes of 1000 actinobacteria strains.</title>
        <authorList>
            <person name="Klenk H.-P."/>
        </authorList>
    </citation>
    <scope>NUCLEOTIDE SEQUENCE [LARGE SCALE GENOMIC DNA]</scope>
    <source>
        <strain evidence="9 10">DSM 44556</strain>
    </source>
</reference>
<comment type="pathway">
    <text evidence="1">Lipid metabolism.</text>
</comment>
<dbReference type="GO" id="GO:0006654">
    <property type="term" value="P:phosphatidic acid biosynthetic process"/>
    <property type="evidence" value="ECO:0007669"/>
    <property type="project" value="TreeGrafter"/>
</dbReference>
<dbReference type="SUPFAM" id="SSF69593">
    <property type="entry name" value="Glycerol-3-phosphate (1)-acyltransferase"/>
    <property type="match status" value="1"/>
</dbReference>
<dbReference type="AlphaFoldDB" id="A0A7X5ZCP9"/>
<feature type="compositionally biased region" description="Low complexity" evidence="6">
    <location>
        <begin position="272"/>
        <end position="306"/>
    </location>
</feature>
<feature type="domain" description="Phospholipid/glycerol acyltransferase" evidence="8">
    <location>
        <begin position="91"/>
        <end position="203"/>
    </location>
</feature>
<evidence type="ECO:0000259" key="8">
    <source>
        <dbReference type="SMART" id="SM00563"/>
    </source>
</evidence>
<keyword evidence="5 9" id="KW-0012">Acyltransferase</keyword>
<keyword evidence="7" id="KW-0472">Membrane</keyword>
<evidence type="ECO:0000256" key="1">
    <source>
        <dbReference type="ARBA" id="ARBA00005189"/>
    </source>
</evidence>
<protein>
    <submittedName>
        <fullName evidence="9">1-acyl-sn-glycerol-3-phosphate acyltransferase</fullName>
    </submittedName>
</protein>
<gene>
    <name evidence="9" type="ORF">FHU31_002247</name>
</gene>
<dbReference type="RefSeq" id="WP_167158267.1">
    <property type="nucleotide sequence ID" value="NZ_JAANOW010000001.1"/>
</dbReference>
<name>A0A7X5ZCP9_9MYCO</name>
<evidence type="ECO:0000256" key="4">
    <source>
        <dbReference type="ARBA" id="ARBA00023098"/>
    </source>
</evidence>
<organism evidence="9 10">
    <name type="scientific">Mycolicibacterium fluoranthenivorans</name>
    <dbReference type="NCBI Taxonomy" id="258505"/>
    <lineage>
        <taxon>Bacteria</taxon>
        <taxon>Bacillati</taxon>
        <taxon>Actinomycetota</taxon>
        <taxon>Actinomycetes</taxon>
        <taxon>Mycobacteriales</taxon>
        <taxon>Mycobacteriaceae</taxon>
        <taxon>Mycolicibacterium</taxon>
    </lineage>
</organism>
<dbReference type="CDD" id="cd07989">
    <property type="entry name" value="LPLAT_AGPAT-like"/>
    <property type="match status" value="1"/>
</dbReference>
<proteinExistence type="predicted"/>
<keyword evidence="7" id="KW-1133">Transmembrane helix</keyword>
<evidence type="ECO:0000256" key="3">
    <source>
        <dbReference type="ARBA" id="ARBA00022679"/>
    </source>
</evidence>
<feature type="transmembrane region" description="Helical" evidence="7">
    <location>
        <begin position="37"/>
        <end position="56"/>
    </location>
</feature>
<dbReference type="SMART" id="SM00563">
    <property type="entry name" value="PlsC"/>
    <property type="match status" value="1"/>
</dbReference>
<keyword evidence="2" id="KW-0444">Lipid biosynthesis</keyword>
<evidence type="ECO:0000256" key="7">
    <source>
        <dbReference type="SAM" id="Phobius"/>
    </source>
</evidence>